<dbReference type="GeneID" id="113688770"/>
<evidence type="ECO:0000256" key="1">
    <source>
        <dbReference type="SAM" id="MobiDB-lite"/>
    </source>
</evidence>
<feature type="region of interest" description="Disordered" evidence="1">
    <location>
        <begin position="136"/>
        <end position="192"/>
    </location>
</feature>
<keyword evidence="2" id="KW-1133">Transmembrane helix</keyword>
<gene>
    <name evidence="4" type="primary">LOC113688770</name>
</gene>
<accession>A0A6P6S922</accession>
<proteinExistence type="predicted"/>
<keyword evidence="2" id="KW-0472">Membrane</keyword>
<feature type="transmembrane region" description="Helical" evidence="2">
    <location>
        <begin position="20"/>
        <end position="37"/>
    </location>
</feature>
<dbReference type="Proteomes" id="UP001652660">
    <property type="component" value="Chromosome 7e"/>
</dbReference>
<keyword evidence="2" id="KW-0812">Transmembrane</keyword>
<dbReference type="OrthoDB" id="1727102at2759"/>
<feature type="compositionally biased region" description="Basic and acidic residues" evidence="1">
    <location>
        <begin position="139"/>
        <end position="168"/>
    </location>
</feature>
<name>A0A6P6S922_COFAR</name>
<dbReference type="PANTHER" id="PTHR34947">
    <property type="entry name" value="TRANSMEMBRANE PROTEIN"/>
    <property type="match status" value="1"/>
</dbReference>
<reference evidence="4" key="2">
    <citation type="submission" date="2025-08" db="UniProtKB">
        <authorList>
            <consortium name="RefSeq"/>
        </authorList>
    </citation>
    <scope>IDENTIFICATION</scope>
    <source>
        <tissue evidence="4">Leaves</tissue>
    </source>
</reference>
<sequence>MEYYNLESLTHHQPITPRTLRTVTQFLLSISVFTFIYCSHRSSWCCFMLNSLKYYISAISFHGLDKSWIFLICNGILMAVATTSAGLVSSPSKGFDMAENHVIADGPRAPEESKEDVEWLAEPIPNAVVQVEEMENDHEETLKVEDQGSQDDPRFEEERGGDHLILIDEDHEEQELERGAPLKQPEESTEAEAEEIRTYYTLEETHRQENEENLEAGGIHLGEEVQVEDEEEEKRGLEKLSTEELNKKFDDFIRKMKEELRIEAQQQLVVVK</sequence>
<evidence type="ECO:0000313" key="3">
    <source>
        <dbReference type="Proteomes" id="UP001652660"/>
    </source>
</evidence>
<evidence type="ECO:0000313" key="4">
    <source>
        <dbReference type="RefSeq" id="XP_027062361.1"/>
    </source>
</evidence>
<evidence type="ECO:0000256" key="2">
    <source>
        <dbReference type="SAM" id="Phobius"/>
    </source>
</evidence>
<feature type="transmembrane region" description="Helical" evidence="2">
    <location>
        <begin position="68"/>
        <end position="88"/>
    </location>
</feature>
<dbReference type="PANTHER" id="PTHR34947:SF2">
    <property type="entry name" value="TRANSMEMBRANE PROTEIN"/>
    <property type="match status" value="1"/>
</dbReference>
<feature type="compositionally biased region" description="Basic and acidic residues" evidence="1">
    <location>
        <begin position="176"/>
        <end position="186"/>
    </location>
</feature>
<reference evidence="3" key="1">
    <citation type="journal article" date="2025" name="Foods">
        <title>Unveiling the Microbial Signatures of Arabica Coffee Cherries: Insights into Ripeness Specific Diversity, Functional Traits, and Implications for Quality and Safety.</title>
        <authorList>
            <consortium name="RefSeq"/>
            <person name="Tenea G.N."/>
            <person name="Cifuentes V."/>
            <person name="Reyes P."/>
            <person name="Cevallos-Vallejos M."/>
        </authorList>
    </citation>
    <scope>NUCLEOTIDE SEQUENCE [LARGE SCALE GENOMIC DNA]</scope>
</reference>
<dbReference type="AlphaFoldDB" id="A0A6P6S922"/>
<organism evidence="3 4">
    <name type="scientific">Coffea arabica</name>
    <name type="common">Arabian coffee</name>
    <dbReference type="NCBI Taxonomy" id="13443"/>
    <lineage>
        <taxon>Eukaryota</taxon>
        <taxon>Viridiplantae</taxon>
        <taxon>Streptophyta</taxon>
        <taxon>Embryophyta</taxon>
        <taxon>Tracheophyta</taxon>
        <taxon>Spermatophyta</taxon>
        <taxon>Magnoliopsida</taxon>
        <taxon>eudicotyledons</taxon>
        <taxon>Gunneridae</taxon>
        <taxon>Pentapetalae</taxon>
        <taxon>asterids</taxon>
        <taxon>lamiids</taxon>
        <taxon>Gentianales</taxon>
        <taxon>Rubiaceae</taxon>
        <taxon>Ixoroideae</taxon>
        <taxon>Gardenieae complex</taxon>
        <taxon>Bertiereae - Coffeeae clade</taxon>
        <taxon>Coffeeae</taxon>
        <taxon>Coffea</taxon>
    </lineage>
</organism>
<protein>
    <submittedName>
        <fullName evidence="4">Uncharacterized protein</fullName>
    </submittedName>
</protein>
<dbReference type="RefSeq" id="XP_027062361.1">
    <property type="nucleotide sequence ID" value="XM_027206560.2"/>
</dbReference>
<keyword evidence="3" id="KW-1185">Reference proteome</keyword>